<dbReference type="Proteomes" id="UP000189549">
    <property type="component" value="Unassembled WGS sequence"/>
</dbReference>
<comment type="caution">
    <text evidence="6">The sequence shown here is derived from an EMBL/GenBank/DDBJ whole genome shotgun (WGS) entry which is preliminary data.</text>
</comment>
<evidence type="ECO:0000313" key="6">
    <source>
        <dbReference type="EMBL" id="OOF88033.1"/>
    </source>
</evidence>
<dbReference type="Gene3D" id="1.10.260.40">
    <property type="entry name" value="lambda repressor-like DNA-binding domains"/>
    <property type="match status" value="1"/>
</dbReference>
<dbReference type="SUPFAM" id="SSF47413">
    <property type="entry name" value="lambda repressor-like DNA-binding domains"/>
    <property type="match status" value="1"/>
</dbReference>
<evidence type="ECO:0000313" key="7">
    <source>
        <dbReference type="Proteomes" id="UP000189549"/>
    </source>
</evidence>
<keyword evidence="4" id="KW-0804">Transcription</keyword>
<dbReference type="AlphaFoldDB" id="A0A1V3LEQ5"/>
<sequence length="78" mass="8969">MVKRNWSSKKIVYELHERNITLESLSRKAGLAPSTLKNALRVSYPKGERIIAEAIGVAPEIIWAERYAEREKRYVGRA</sequence>
<accession>A0A1V3LEQ5</accession>
<feature type="domain" description="Ner winged helix-turn-helix DNA-binding" evidence="5">
    <location>
        <begin position="6"/>
        <end position="75"/>
    </location>
</feature>
<dbReference type="RefSeq" id="WP_077474842.1">
    <property type="nucleotide sequence ID" value="NZ_MLAH01000002.1"/>
</dbReference>
<dbReference type="InterPro" id="IPR010982">
    <property type="entry name" value="Lambda_DNA-bd_dom_sf"/>
</dbReference>
<protein>
    <submittedName>
        <fullName evidence="6">Transcriptional regulator</fullName>
    </submittedName>
</protein>
<name>A0A1V3LEQ5_9PAST</name>
<evidence type="ECO:0000259" key="5">
    <source>
        <dbReference type="Pfam" id="PF13693"/>
    </source>
</evidence>
<dbReference type="EMBL" id="MLAH01000002">
    <property type="protein sequence ID" value="OOF88033.1"/>
    <property type="molecule type" value="Genomic_DNA"/>
</dbReference>
<comment type="similarity">
    <text evidence="1">Belongs to the ner transcriptional regulatory family.</text>
</comment>
<organism evidence="6 7">
    <name type="scientific">Rodentibacter ratti</name>
    <dbReference type="NCBI Taxonomy" id="1906745"/>
    <lineage>
        <taxon>Bacteria</taxon>
        <taxon>Pseudomonadati</taxon>
        <taxon>Pseudomonadota</taxon>
        <taxon>Gammaproteobacteria</taxon>
        <taxon>Pasteurellales</taxon>
        <taxon>Pasteurellaceae</taxon>
        <taxon>Rodentibacter</taxon>
    </lineage>
</organism>
<reference evidence="6 7" key="1">
    <citation type="submission" date="2016-10" db="EMBL/GenBank/DDBJ databases">
        <title>Rodentibacter gen. nov. and new species.</title>
        <authorList>
            <person name="Christensen H."/>
        </authorList>
    </citation>
    <scope>NUCLEOTIDE SEQUENCE [LARGE SCALE GENOMIC DNA]</scope>
    <source>
        <strain evidence="6 7">Ppn157</strain>
    </source>
</reference>
<evidence type="ECO:0000256" key="4">
    <source>
        <dbReference type="ARBA" id="ARBA00023163"/>
    </source>
</evidence>
<keyword evidence="2" id="KW-0805">Transcription regulation</keyword>
<evidence type="ECO:0000256" key="3">
    <source>
        <dbReference type="ARBA" id="ARBA00023125"/>
    </source>
</evidence>
<dbReference type="GO" id="GO:0003677">
    <property type="term" value="F:DNA binding"/>
    <property type="evidence" value="ECO:0007669"/>
    <property type="project" value="UniProtKB-KW"/>
</dbReference>
<keyword evidence="3" id="KW-0238">DNA-binding</keyword>
<gene>
    <name evidence="6" type="ORF">BKG93_00060</name>
</gene>
<dbReference type="InterPro" id="IPR038722">
    <property type="entry name" value="Ner_HTH_dom"/>
</dbReference>
<evidence type="ECO:0000256" key="2">
    <source>
        <dbReference type="ARBA" id="ARBA00023015"/>
    </source>
</evidence>
<evidence type="ECO:0000256" key="1">
    <source>
        <dbReference type="ARBA" id="ARBA00006157"/>
    </source>
</evidence>
<dbReference type="Pfam" id="PF13693">
    <property type="entry name" value="HTH_35"/>
    <property type="match status" value="1"/>
</dbReference>
<proteinExistence type="inferred from homology"/>